<name>A0A068NLY6_FIMGI</name>
<evidence type="ECO:0000313" key="2">
    <source>
        <dbReference type="Proteomes" id="UP000027982"/>
    </source>
</evidence>
<gene>
    <name evidence="1" type="ORF">OP10G_0427</name>
</gene>
<accession>A0A068NLY6</accession>
<dbReference type="AlphaFoldDB" id="A0A068NLY6"/>
<protein>
    <submittedName>
        <fullName evidence="1">Uncharacterized protein</fullName>
    </submittedName>
</protein>
<sequence length="39" mass="4057">MAIGTGARFGMTHTACLAPTGIEAKIRINKLRSLSANAL</sequence>
<reference evidence="1 2" key="1">
    <citation type="journal article" date="2014" name="PLoS ONE">
        <title>The first complete genome sequence of the class fimbriimonadia in the phylum armatimonadetes.</title>
        <authorList>
            <person name="Hu Z.Y."/>
            <person name="Wang Y.Z."/>
            <person name="Im W.T."/>
            <person name="Wang S.Y."/>
            <person name="Zhao G.P."/>
            <person name="Zheng H.J."/>
            <person name="Quan Z.X."/>
        </authorList>
    </citation>
    <scope>NUCLEOTIDE SEQUENCE [LARGE SCALE GENOMIC DNA]</scope>
    <source>
        <strain evidence="1">Gsoil 348</strain>
    </source>
</reference>
<organism evidence="1 2">
    <name type="scientific">Fimbriimonas ginsengisoli Gsoil 348</name>
    <dbReference type="NCBI Taxonomy" id="661478"/>
    <lineage>
        <taxon>Bacteria</taxon>
        <taxon>Bacillati</taxon>
        <taxon>Armatimonadota</taxon>
        <taxon>Fimbriimonadia</taxon>
        <taxon>Fimbriimonadales</taxon>
        <taxon>Fimbriimonadaceae</taxon>
        <taxon>Fimbriimonas</taxon>
    </lineage>
</organism>
<dbReference type="EMBL" id="CP007139">
    <property type="protein sequence ID" value="AIE83795.1"/>
    <property type="molecule type" value="Genomic_DNA"/>
</dbReference>
<keyword evidence="2" id="KW-1185">Reference proteome</keyword>
<dbReference type="HOGENOM" id="CLU_3310116_0_0_0"/>
<proteinExistence type="predicted"/>
<dbReference type="Proteomes" id="UP000027982">
    <property type="component" value="Chromosome"/>
</dbReference>
<evidence type="ECO:0000313" key="1">
    <source>
        <dbReference type="EMBL" id="AIE83795.1"/>
    </source>
</evidence>
<dbReference type="KEGG" id="fgi:OP10G_0427"/>